<evidence type="ECO:0000313" key="3">
    <source>
        <dbReference type="EMBL" id="ESR26137.1"/>
    </source>
</evidence>
<organism evidence="3 4">
    <name type="scientific">Lutibaculum baratangense AMV1</name>
    <dbReference type="NCBI Taxonomy" id="631454"/>
    <lineage>
        <taxon>Bacteria</taxon>
        <taxon>Pseudomonadati</taxon>
        <taxon>Pseudomonadota</taxon>
        <taxon>Alphaproteobacteria</taxon>
        <taxon>Hyphomicrobiales</taxon>
        <taxon>Tepidamorphaceae</taxon>
        <taxon>Lutibaculum</taxon>
    </lineage>
</organism>
<dbReference type="InterPro" id="IPR011970">
    <property type="entry name" value="MltB_2"/>
</dbReference>
<dbReference type="CDD" id="cd13399">
    <property type="entry name" value="Slt35-like"/>
    <property type="match status" value="1"/>
</dbReference>
<feature type="domain" description="Transglycosylase SLT" evidence="2">
    <location>
        <begin position="34"/>
        <end position="240"/>
    </location>
</feature>
<dbReference type="EC" id="3.2.1.-" evidence="3"/>
<dbReference type="NCBIfam" id="TIGR02283">
    <property type="entry name" value="MltB_2"/>
    <property type="match status" value="1"/>
</dbReference>
<dbReference type="SUPFAM" id="SSF53955">
    <property type="entry name" value="Lysozyme-like"/>
    <property type="match status" value="1"/>
</dbReference>
<evidence type="ECO:0000259" key="2">
    <source>
        <dbReference type="Pfam" id="PF13406"/>
    </source>
</evidence>
<dbReference type="InterPro" id="IPR031304">
    <property type="entry name" value="SLT_2"/>
</dbReference>
<accession>V4R2F5</accession>
<dbReference type="EMBL" id="AWXZ01000016">
    <property type="protein sequence ID" value="ESR26137.1"/>
    <property type="molecule type" value="Genomic_DNA"/>
</dbReference>
<dbReference type="eggNOG" id="COG2951">
    <property type="taxonomic scope" value="Bacteria"/>
</dbReference>
<sequence>MRKTTFGASILALCLFFGVSTAQAAQCGDGPGGFSTWLSQFKQEAVARGISPRAVSAALDGVTYNPTVIKLDRGQKSFRLSFEEFYAKRVSNAMINQGRKHIQNHGQMLGRIEQRTGVPPEIIMAIWGLETGYGRDSGNMSIFRSLATLAYDCRRSDFFTNELIHALMIVDRGDMQPSRMIGAWAGEIGQTQFLASSYIKFAVDGDGDGRRDLIRSVPDVLWSTASYLQAYGWQPGAGWEPGTHNYEVLRKWNKASVYVQTISVMAQKMRQG</sequence>
<name>V4R2F5_9HYPH</name>
<dbReference type="Pfam" id="PF13406">
    <property type="entry name" value="SLT_2"/>
    <property type="match status" value="1"/>
</dbReference>
<proteinExistence type="predicted"/>
<protein>
    <submittedName>
        <fullName evidence="3">Membrane-bound lytic murein transglycosylase B</fullName>
        <ecNumber evidence="3">3.2.1.-</ecNumber>
    </submittedName>
</protein>
<dbReference type="GO" id="GO:0009253">
    <property type="term" value="P:peptidoglycan catabolic process"/>
    <property type="evidence" value="ECO:0007669"/>
    <property type="project" value="TreeGrafter"/>
</dbReference>
<feature type="chain" id="PRO_5004726313" evidence="1">
    <location>
        <begin position="25"/>
        <end position="272"/>
    </location>
</feature>
<dbReference type="FunFam" id="1.10.8.350:FF:000001">
    <property type="entry name" value="Lytic murein transglycosylase B"/>
    <property type="match status" value="1"/>
</dbReference>
<keyword evidence="3" id="KW-0326">Glycosidase</keyword>
<dbReference type="AlphaFoldDB" id="V4R2F5"/>
<gene>
    <name evidence="3" type="ORF">N177_0996</name>
</gene>
<keyword evidence="3" id="KW-0378">Hydrolase</keyword>
<dbReference type="Gene3D" id="1.10.8.350">
    <property type="entry name" value="Bacterial muramidase"/>
    <property type="match status" value="1"/>
</dbReference>
<dbReference type="PANTHER" id="PTHR30163:SF8">
    <property type="entry name" value="LYTIC MUREIN TRANSGLYCOSYLASE"/>
    <property type="match status" value="1"/>
</dbReference>
<keyword evidence="4" id="KW-1185">Reference proteome</keyword>
<dbReference type="InterPro" id="IPR043426">
    <property type="entry name" value="MltB-like"/>
</dbReference>
<dbReference type="InterPro" id="IPR023346">
    <property type="entry name" value="Lysozyme-like_dom_sf"/>
</dbReference>
<evidence type="ECO:0000256" key="1">
    <source>
        <dbReference type="SAM" id="SignalP"/>
    </source>
</evidence>
<evidence type="ECO:0000313" key="4">
    <source>
        <dbReference type="Proteomes" id="UP000017819"/>
    </source>
</evidence>
<dbReference type="STRING" id="631454.N177_0996"/>
<comment type="caution">
    <text evidence="3">The sequence shown here is derived from an EMBL/GenBank/DDBJ whole genome shotgun (WGS) entry which is preliminary data.</text>
</comment>
<dbReference type="RefSeq" id="WP_023431141.1">
    <property type="nucleotide sequence ID" value="NZ_AWXZ01000016.1"/>
</dbReference>
<reference evidence="3 4" key="1">
    <citation type="journal article" date="2014" name="Genome Announc.">
        <title>Draft Genome Sequence of Lutibaculum baratangense Strain AMV1T, Isolated from a Mud Volcano in Andamans, India.</title>
        <authorList>
            <person name="Singh A."/>
            <person name="Sreenivas A."/>
            <person name="Sathyanarayana Reddy G."/>
            <person name="Pinnaka A.K."/>
            <person name="Shivaji S."/>
        </authorList>
    </citation>
    <scope>NUCLEOTIDE SEQUENCE [LARGE SCALE GENOMIC DNA]</scope>
    <source>
        <strain evidence="3 4">AMV1</strain>
    </source>
</reference>
<dbReference type="GO" id="GO:0008933">
    <property type="term" value="F:peptidoglycan lytic transglycosylase activity"/>
    <property type="evidence" value="ECO:0007669"/>
    <property type="project" value="TreeGrafter"/>
</dbReference>
<keyword evidence="1" id="KW-0732">Signal</keyword>
<dbReference type="PATRIC" id="fig|631454.5.peg.982"/>
<feature type="signal peptide" evidence="1">
    <location>
        <begin position="1"/>
        <end position="24"/>
    </location>
</feature>
<dbReference type="Proteomes" id="UP000017819">
    <property type="component" value="Unassembled WGS sequence"/>
</dbReference>
<dbReference type="PANTHER" id="PTHR30163">
    <property type="entry name" value="MEMBRANE-BOUND LYTIC MUREIN TRANSGLYCOSYLASE B"/>
    <property type="match status" value="1"/>
</dbReference>
<dbReference type="GO" id="GO:0016798">
    <property type="term" value="F:hydrolase activity, acting on glycosyl bonds"/>
    <property type="evidence" value="ECO:0007669"/>
    <property type="project" value="UniProtKB-KW"/>
</dbReference>